<dbReference type="EMBL" id="KN847907">
    <property type="protein sequence ID" value="KIR39110.1"/>
    <property type="molecule type" value="Genomic_DNA"/>
</dbReference>
<keyword evidence="3" id="KW-1185">Reference proteome</keyword>
<evidence type="ECO:0000256" key="1">
    <source>
        <dbReference type="SAM" id="MobiDB-lite"/>
    </source>
</evidence>
<reference evidence="2 3" key="1">
    <citation type="submission" date="2015-01" db="EMBL/GenBank/DDBJ databases">
        <title>The Genome Sequence of Cryptococcus gattii Ram5.</title>
        <authorList>
            <consortium name="The Broad Institute Genomics Platform"/>
            <person name="Cuomo C."/>
            <person name="Litvintseva A."/>
            <person name="Chen Y."/>
            <person name="Heitman J."/>
            <person name="Sun S."/>
            <person name="Springer D."/>
            <person name="Dromer F."/>
            <person name="Young S."/>
            <person name="Zeng Q."/>
            <person name="Gargeya S."/>
            <person name="Abouelleil A."/>
            <person name="Alvarado L."/>
            <person name="Chapman S.B."/>
            <person name="Gainer-Dewar J."/>
            <person name="Goldberg J."/>
            <person name="Griggs A."/>
            <person name="Gujja S."/>
            <person name="Hansen M."/>
            <person name="Howarth C."/>
            <person name="Imamovic A."/>
            <person name="Larimer J."/>
            <person name="Murphy C."/>
            <person name="Naylor J."/>
            <person name="Pearson M."/>
            <person name="Priest M."/>
            <person name="Roberts A."/>
            <person name="Saif S."/>
            <person name="Shea T."/>
            <person name="Sykes S."/>
            <person name="Wortman J."/>
            <person name="Nusbaum C."/>
            <person name="Birren B."/>
        </authorList>
    </citation>
    <scope>NUCLEOTIDE SEQUENCE [LARGE SCALE GENOMIC DNA]</scope>
    <source>
        <strain evidence="2 3">Ram5</strain>
    </source>
</reference>
<proteinExistence type="predicted"/>
<accession>A0A0D0V2H4</accession>
<dbReference type="Proteomes" id="UP000053392">
    <property type="component" value="Unassembled WGS sequence"/>
</dbReference>
<dbReference type="AlphaFoldDB" id="A0A0D0V2H4"/>
<feature type="compositionally biased region" description="Low complexity" evidence="1">
    <location>
        <begin position="148"/>
        <end position="171"/>
    </location>
</feature>
<protein>
    <submittedName>
        <fullName evidence="2">Uncharacterized protein</fullName>
    </submittedName>
</protein>
<name>A0A0D0V2H4_9TREE</name>
<evidence type="ECO:0000313" key="3">
    <source>
        <dbReference type="Proteomes" id="UP000053392"/>
    </source>
</evidence>
<organism evidence="2 3">
    <name type="scientific">Cryptococcus deuterogattii Ram5</name>
    <dbReference type="NCBI Taxonomy" id="1296110"/>
    <lineage>
        <taxon>Eukaryota</taxon>
        <taxon>Fungi</taxon>
        <taxon>Dikarya</taxon>
        <taxon>Basidiomycota</taxon>
        <taxon>Agaricomycotina</taxon>
        <taxon>Tremellomycetes</taxon>
        <taxon>Tremellales</taxon>
        <taxon>Cryptococcaceae</taxon>
        <taxon>Cryptococcus</taxon>
        <taxon>Cryptococcus gattii species complex</taxon>
    </lineage>
</organism>
<feature type="region of interest" description="Disordered" evidence="1">
    <location>
        <begin position="131"/>
        <end position="230"/>
    </location>
</feature>
<sequence>MLLLRRSQLLPRRSRLRLPPLLPTMSDTRWLSDSRRMKTSPDGTLMSFSRARCLTTMTSPVVTFSALGLSPSGKPSRTGLTTRSRSSVFRTATSPCSSLVLGSRKRRTTLKVSLPKLLGLPRLVLPTLRSTLLSGPLPKPSCTLTTPSGSTLTETSRSSSTNGTLSSDGNSRTLNLSSVPENSSGKKATPPSSTRPMLTRKSSTFLSSTERSTRISSLCPSSPVKSPRRKSLPVVITPPLWKVSSPPPAEVSRPLLPTTWDKTSPRCLTLPSSLQTSPKVDCTRIKTLGVSPHVRWVSWSWSTVMTKVSSCPLGSPFNKSRLSLLG</sequence>
<feature type="compositionally biased region" description="Polar residues" evidence="1">
    <location>
        <begin position="172"/>
        <end position="219"/>
    </location>
</feature>
<gene>
    <name evidence="2" type="ORF">I313_04707</name>
</gene>
<dbReference type="HOGENOM" id="CLU_852626_0_0_1"/>
<evidence type="ECO:0000313" key="2">
    <source>
        <dbReference type="EMBL" id="KIR39110.1"/>
    </source>
</evidence>